<organism evidence="2">
    <name type="scientific">marine sediment metagenome</name>
    <dbReference type="NCBI Taxonomy" id="412755"/>
    <lineage>
        <taxon>unclassified sequences</taxon>
        <taxon>metagenomes</taxon>
        <taxon>ecological metagenomes</taxon>
    </lineage>
</organism>
<feature type="non-terminal residue" evidence="2">
    <location>
        <position position="255"/>
    </location>
</feature>
<dbReference type="AlphaFoldDB" id="A0A0F9LI34"/>
<name>A0A0F9LI34_9ZZZZ</name>
<reference evidence="2" key="1">
    <citation type="journal article" date="2015" name="Nature">
        <title>Complex archaea that bridge the gap between prokaryotes and eukaryotes.</title>
        <authorList>
            <person name="Spang A."/>
            <person name="Saw J.H."/>
            <person name="Jorgensen S.L."/>
            <person name="Zaremba-Niedzwiedzka K."/>
            <person name="Martijn J."/>
            <person name="Lind A.E."/>
            <person name="van Eijk R."/>
            <person name="Schleper C."/>
            <person name="Guy L."/>
            <person name="Ettema T.J."/>
        </authorList>
    </citation>
    <scope>NUCLEOTIDE SEQUENCE</scope>
</reference>
<feature type="compositionally biased region" description="Low complexity" evidence="1">
    <location>
        <begin position="54"/>
        <end position="67"/>
    </location>
</feature>
<evidence type="ECO:0000313" key="2">
    <source>
        <dbReference type="EMBL" id="KKM86776.1"/>
    </source>
</evidence>
<gene>
    <name evidence="2" type="ORF">LCGC14_1275640</name>
</gene>
<protein>
    <submittedName>
        <fullName evidence="2">Uncharacterized protein</fullName>
    </submittedName>
</protein>
<proteinExistence type="predicted"/>
<comment type="caution">
    <text evidence="2">The sequence shown here is derived from an EMBL/GenBank/DDBJ whole genome shotgun (WGS) entry which is preliminary data.</text>
</comment>
<dbReference type="EMBL" id="LAZR01007202">
    <property type="protein sequence ID" value="KKM86776.1"/>
    <property type="molecule type" value="Genomic_DNA"/>
</dbReference>
<sequence length="255" mass="28831">MARAPDAPQQVAGKVSPQAQQSVQRGKEALMQAITSSEQQRGATTRTAMQIGGQERMQQEQQAFQAEQADKDREARIVGAEEDRRHQEKVMNLQDSLATKRMELENEFTIKGEERAVERQDEQEKKLMALWKAEKRWDAHMSQERGKAAIGLARLNAKQRSDMTKLGLTHLKQAEDRQKQREMNEQLSSGLEDRLGEGFKQMLDKQGSLARFVAGEESFDPLVDQELKNQAVNSVTVGDIRSSSKPILENRISSK</sequence>
<evidence type="ECO:0000256" key="1">
    <source>
        <dbReference type="SAM" id="MobiDB-lite"/>
    </source>
</evidence>
<feature type="region of interest" description="Disordered" evidence="1">
    <location>
        <begin position="53"/>
        <end position="72"/>
    </location>
</feature>
<feature type="region of interest" description="Disordered" evidence="1">
    <location>
        <begin position="1"/>
        <end position="28"/>
    </location>
</feature>
<accession>A0A0F9LI34</accession>